<evidence type="ECO:0000313" key="2">
    <source>
        <dbReference type="Proteomes" id="UP000243024"/>
    </source>
</evidence>
<evidence type="ECO:0000313" key="1">
    <source>
        <dbReference type="EMBL" id="OAR04410.1"/>
    </source>
</evidence>
<reference evidence="1 2" key="1">
    <citation type="submission" date="2015-09" db="EMBL/GenBank/DDBJ databases">
        <title>Draft genome sequence of Hydrogenibacillus schlegelii DSM 2000.</title>
        <authorList>
            <person name="Hemp J."/>
        </authorList>
    </citation>
    <scope>NUCLEOTIDE SEQUENCE [LARGE SCALE GENOMIC DNA]</scope>
    <source>
        <strain evidence="1 2">MA 48</strain>
    </source>
</reference>
<comment type="caution">
    <text evidence="1">The sequence shown here is derived from an EMBL/GenBank/DDBJ whole genome shotgun (WGS) entry which is preliminary data.</text>
</comment>
<name>A0A132NF13_HYDSH</name>
<dbReference type="Proteomes" id="UP000243024">
    <property type="component" value="Unassembled WGS sequence"/>
</dbReference>
<evidence type="ECO:0008006" key="3">
    <source>
        <dbReference type="Google" id="ProtNLM"/>
    </source>
</evidence>
<dbReference type="EMBL" id="JXBB01000017">
    <property type="protein sequence ID" value="OAR04410.1"/>
    <property type="molecule type" value="Genomic_DNA"/>
</dbReference>
<dbReference type="AlphaFoldDB" id="A0A132NF13"/>
<sequence length="88" mass="10209">MDQKPVYLCLRPRRFRCPSCRKVFTETFPGIKPWARMTDRAMGMLFGHLRDRSFRRVAEETSKAPERFGAFCFGAFAFAEHRDAPCGS</sequence>
<dbReference type="STRING" id="1484.SA87_02010"/>
<gene>
    <name evidence="1" type="ORF">SA87_02010</name>
</gene>
<organism evidence="1 2">
    <name type="scientific">Hydrogenibacillus schlegelii</name>
    <name type="common">Bacillus schlegelii</name>
    <dbReference type="NCBI Taxonomy" id="1484"/>
    <lineage>
        <taxon>Bacteria</taxon>
        <taxon>Bacillati</taxon>
        <taxon>Bacillota</taxon>
        <taxon>Bacilli</taxon>
        <taxon>Bacillales</taxon>
        <taxon>Bacillales Family X. Incertae Sedis</taxon>
        <taxon>Hydrogenibacillus</taxon>
    </lineage>
</organism>
<protein>
    <recommendedName>
        <fullName evidence="3">Transposase</fullName>
    </recommendedName>
</protein>
<keyword evidence="2" id="KW-1185">Reference proteome</keyword>
<accession>A0A132NF13</accession>
<proteinExistence type="predicted"/>